<dbReference type="AlphaFoldDB" id="A0AAQ3MZN3"/>
<evidence type="ECO:0000313" key="2">
    <source>
        <dbReference type="EMBL" id="WVY99734.1"/>
    </source>
</evidence>
<reference evidence="2 3" key="1">
    <citation type="journal article" date="2023" name="Life. Sci Alliance">
        <title>Evolutionary insights into 3D genome organization and epigenetic landscape of Vigna mungo.</title>
        <authorList>
            <person name="Junaid A."/>
            <person name="Singh B."/>
            <person name="Bhatia S."/>
        </authorList>
    </citation>
    <scope>NUCLEOTIDE SEQUENCE [LARGE SCALE GENOMIC DNA]</scope>
    <source>
        <strain evidence="2">Urdbean</strain>
    </source>
</reference>
<evidence type="ECO:0000256" key="1">
    <source>
        <dbReference type="SAM" id="MobiDB-lite"/>
    </source>
</evidence>
<dbReference type="GO" id="GO:0003676">
    <property type="term" value="F:nucleic acid binding"/>
    <property type="evidence" value="ECO:0007669"/>
    <property type="project" value="InterPro"/>
</dbReference>
<evidence type="ECO:0000313" key="3">
    <source>
        <dbReference type="Proteomes" id="UP001374535"/>
    </source>
</evidence>
<feature type="compositionally biased region" description="Basic and acidic residues" evidence="1">
    <location>
        <begin position="154"/>
        <end position="165"/>
    </location>
</feature>
<dbReference type="Gene3D" id="4.10.60.10">
    <property type="entry name" value="Zinc finger, CCHC-type"/>
    <property type="match status" value="1"/>
</dbReference>
<dbReference type="GO" id="GO:0008270">
    <property type="term" value="F:zinc ion binding"/>
    <property type="evidence" value="ECO:0007669"/>
    <property type="project" value="InterPro"/>
</dbReference>
<organism evidence="2 3">
    <name type="scientific">Vigna mungo</name>
    <name type="common">Black gram</name>
    <name type="synonym">Phaseolus mungo</name>
    <dbReference type="NCBI Taxonomy" id="3915"/>
    <lineage>
        <taxon>Eukaryota</taxon>
        <taxon>Viridiplantae</taxon>
        <taxon>Streptophyta</taxon>
        <taxon>Embryophyta</taxon>
        <taxon>Tracheophyta</taxon>
        <taxon>Spermatophyta</taxon>
        <taxon>Magnoliopsida</taxon>
        <taxon>eudicotyledons</taxon>
        <taxon>Gunneridae</taxon>
        <taxon>Pentapetalae</taxon>
        <taxon>rosids</taxon>
        <taxon>fabids</taxon>
        <taxon>Fabales</taxon>
        <taxon>Fabaceae</taxon>
        <taxon>Papilionoideae</taxon>
        <taxon>50 kb inversion clade</taxon>
        <taxon>NPAAA clade</taxon>
        <taxon>indigoferoid/millettioid clade</taxon>
        <taxon>Phaseoleae</taxon>
        <taxon>Vigna</taxon>
    </lineage>
</organism>
<proteinExistence type="predicted"/>
<dbReference type="EMBL" id="CP144693">
    <property type="protein sequence ID" value="WVY99734.1"/>
    <property type="molecule type" value="Genomic_DNA"/>
</dbReference>
<dbReference type="Proteomes" id="UP001374535">
    <property type="component" value="Chromosome 8"/>
</dbReference>
<name>A0AAQ3MZN3_VIGMU</name>
<sequence>MGYSGKQIQRIRKGQKPNCGTDYRIEEDVSFEKIAKATSSKEAWEIMEIAYRGDNCITQTEDKERVTESRVEKVANQHGKNGEPMPANWVVEKILRSLTDDFENIDLSTLSVEEIVGSLKAHEQQRRKMFQPLDQAQHIVKEDTQNTQGQGPGGRDKGDFEDNSKEQTSQQNWLKCFKCDKYDHYANEWRSIKCYNCGKADNIARYYWAKKKEKNLLTGEDNEETESLDDKQLERPMSLGNLAKLAEDMQRSKKLVEISSIEMAKLMMMRVANLEMEIARIKHDKILELEEQRVRQ</sequence>
<protein>
    <submittedName>
        <fullName evidence="2">Uncharacterized protein</fullName>
    </submittedName>
</protein>
<accession>A0AAQ3MZN3</accession>
<dbReference type="InterPro" id="IPR036875">
    <property type="entry name" value="Znf_CCHC_sf"/>
</dbReference>
<dbReference type="SUPFAM" id="SSF57756">
    <property type="entry name" value="Retrovirus zinc finger-like domains"/>
    <property type="match status" value="1"/>
</dbReference>
<gene>
    <name evidence="2" type="ORF">V8G54_025804</name>
</gene>
<feature type="region of interest" description="Disordered" evidence="1">
    <location>
        <begin position="141"/>
        <end position="165"/>
    </location>
</feature>
<keyword evidence="3" id="KW-1185">Reference proteome</keyword>